<gene>
    <name evidence="5" type="ORF">HNR67_003644</name>
</gene>
<keyword evidence="2" id="KW-1133">Transmembrane helix</keyword>
<dbReference type="Proteomes" id="UP000533598">
    <property type="component" value="Unassembled WGS sequence"/>
</dbReference>
<dbReference type="RefSeq" id="WP_185003463.1">
    <property type="nucleotide sequence ID" value="NZ_BAAAUI010000047.1"/>
</dbReference>
<keyword evidence="2" id="KW-0472">Membrane</keyword>
<evidence type="ECO:0000313" key="6">
    <source>
        <dbReference type="Proteomes" id="UP000533598"/>
    </source>
</evidence>
<dbReference type="InterPro" id="IPR005693">
    <property type="entry name" value="Mce"/>
</dbReference>
<evidence type="ECO:0000259" key="4">
    <source>
        <dbReference type="Pfam" id="PF11887"/>
    </source>
</evidence>
<reference evidence="5 6" key="1">
    <citation type="submission" date="2020-08" db="EMBL/GenBank/DDBJ databases">
        <title>Sequencing the genomes of 1000 actinobacteria strains.</title>
        <authorList>
            <person name="Klenk H.-P."/>
        </authorList>
    </citation>
    <scope>NUCLEOTIDE SEQUENCE [LARGE SCALE GENOMIC DNA]</scope>
    <source>
        <strain evidence="5 6">DSM 44230</strain>
    </source>
</reference>
<dbReference type="Pfam" id="PF02470">
    <property type="entry name" value="MlaD"/>
    <property type="match status" value="1"/>
</dbReference>
<evidence type="ECO:0000259" key="3">
    <source>
        <dbReference type="Pfam" id="PF02470"/>
    </source>
</evidence>
<keyword evidence="2" id="KW-0812">Transmembrane</keyword>
<feature type="region of interest" description="Disordered" evidence="1">
    <location>
        <begin position="355"/>
        <end position="382"/>
    </location>
</feature>
<evidence type="ECO:0000256" key="1">
    <source>
        <dbReference type="SAM" id="MobiDB-lite"/>
    </source>
</evidence>
<comment type="caution">
    <text evidence="5">The sequence shown here is derived from an EMBL/GenBank/DDBJ whole genome shotgun (WGS) entry which is preliminary data.</text>
</comment>
<name>A0A7W7FSX7_9PSEU</name>
<dbReference type="PANTHER" id="PTHR33371:SF19">
    <property type="entry name" value="MCE-FAMILY PROTEIN MCE4A"/>
    <property type="match status" value="1"/>
</dbReference>
<sequence length="423" mass="45486">MNDRGSPLRFQLLGLVFLLVVALFVAGSIAVYRKAFTPVATVLLEVDRAGTQLRAGADVKVRGLIVGEVRAIRTGQDRAVLELALQPERIPLIPAEVTARLLPKTLFGERYVALQPPPQRSGKSLVDGQAIGLDRSQAAVEIEAVLNDLLPVLTAVRPDQLSATLTAMANALRGRGKQLGSTLIRLGDYLDGLAPSLPDLRADLKALAKVADTYTTAAPDLIQALADATTTTRTVLDQQHNLRALFGNVTLAAIDIEAFLKVNRDNLIALVAEGRPTLEVLAKYAPEYPCLLEQLVAMIPNTDKTFGKGSKEPHIAKFTLEITASRGKYRPGVDVPKYLDKRGPRCYPPAKPPGRFPQYPPGGPVLDGSTHPAAAPSVANSRPERELINALAAPILEKPVAEVPEWAGLMLGPMFRGTEVTLR</sequence>
<evidence type="ECO:0000256" key="2">
    <source>
        <dbReference type="SAM" id="Phobius"/>
    </source>
</evidence>
<protein>
    <submittedName>
        <fullName evidence="5">Virulence factor Mce-like protein</fullName>
    </submittedName>
</protein>
<evidence type="ECO:0000313" key="5">
    <source>
        <dbReference type="EMBL" id="MBB4677526.1"/>
    </source>
</evidence>
<dbReference type="GO" id="GO:0051701">
    <property type="term" value="P:biological process involved in interaction with host"/>
    <property type="evidence" value="ECO:0007669"/>
    <property type="project" value="TreeGrafter"/>
</dbReference>
<dbReference type="NCBIfam" id="TIGR00996">
    <property type="entry name" value="Mtu_fam_mce"/>
    <property type="match status" value="1"/>
</dbReference>
<accession>A0A7W7FSX7</accession>
<proteinExistence type="predicted"/>
<feature type="domain" description="Mammalian cell entry C-terminal" evidence="4">
    <location>
        <begin position="122"/>
        <end position="344"/>
    </location>
</feature>
<dbReference type="InterPro" id="IPR024516">
    <property type="entry name" value="Mce_C"/>
</dbReference>
<organism evidence="5 6">
    <name type="scientific">Crossiella cryophila</name>
    <dbReference type="NCBI Taxonomy" id="43355"/>
    <lineage>
        <taxon>Bacteria</taxon>
        <taxon>Bacillati</taxon>
        <taxon>Actinomycetota</taxon>
        <taxon>Actinomycetes</taxon>
        <taxon>Pseudonocardiales</taxon>
        <taxon>Pseudonocardiaceae</taxon>
        <taxon>Crossiella</taxon>
    </lineage>
</organism>
<feature type="domain" description="Mce/MlaD" evidence="3">
    <location>
        <begin position="41"/>
        <end position="117"/>
    </location>
</feature>
<dbReference type="GO" id="GO:0005576">
    <property type="term" value="C:extracellular region"/>
    <property type="evidence" value="ECO:0007669"/>
    <property type="project" value="TreeGrafter"/>
</dbReference>
<dbReference type="AlphaFoldDB" id="A0A7W7FSX7"/>
<keyword evidence="6" id="KW-1185">Reference proteome</keyword>
<dbReference type="PANTHER" id="PTHR33371">
    <property type="entry name" value="INTERMEMBRANE PHOSPHOLIPID TRANSPORT SYSTEM BINDING PROTEIN MLAD-RELATED"/>
    <property type="match status" value="1"/>
</dbReference>
<dbReference type="InterPro" id="IPR003399">
    <property type="entry name" value="Mce/MlaD"/>
</dbReference>
<dbReference type="InterPro" id="IPR052336">
    <property type="entry name" value="MlaD_Phospholipid_Transporter"/>
</dbReference>
<dbReference type="EMBL" id="JACHMH010000001">
    <property type="protein sequence ID" value="MBB4677526.1"/>
    <property type="molecule type" value="Genomic_DNA"/>
</dbReference>
<dbReference type="Pfam" id="PF11887">
    <property type="entry name" value="Mce4_CUP1"/>
    <property type="match status" value="1"/>
</dbReference>
<feature type="transmembrane region" description="Helical" evidence="2">
    <location>
        <begin position="12"/>
        <end position="32"/>
    </location>
</feature>